<accession>A0AAV7FYZ1</accession>
<feature type="region of interest" description="Disordered" evidence="1">
    <location>
        <begin position="128"/>
        <end position="166"/>
    </location>
</feature>
<protein>
    <submittedName>
        <fullName evidence="2">Uncharacterized protein</fullName>
    </submittedName>
</protein>
<evidence type="ECO:0000256" key="1">
    <source>
        <dbReference type="SAM" id="MobiDB-lite"/>
    </source>
</evidence>
<name>A0AAV7FYZ1_DENCH</name>
<organism evidence="2 3">
    <name type="scientific">Dendrobium chrysotoxum</name>
    <name type="common">Orchid</name>
    <dbReference type="NCBI Taxonomy" id="161865"/>
    <lineage>
        <taxon>Eukaryota</taxon>
        <taxon>Viridiplantae</taxon>
        <taxon>Streptophyta</taxon>
        <taxon>Embryophyta</taxon>
        <taxon>Tracheophyta</taxon>
        <taxon>Spermatophyta</taxon>
        <taxon>Magnoliopsida</taxon>
        <taxon>Liliopsida</taxon>
        <taxon>Asparagales</taxon>
        <taxon>Orchidaceae</taxon>
        <taxon>Epidendroideae</taxon>
        <taxon>Malaxideae</taxon>
        <taxon>Dendrobiinae</taxon>
        <taxon>Dendrobium</taxon>
    </lineage>
</organism>
<comment type="caution">
    <text evidence="2">The sequence shown here is derived from an EMBL/GenBank/DDBJ whole genome shotgun (WGS) entry which is preliminary data.</text>
</comment>
<evidence type="ECO:0000313" key="3">
    <source>
        <dbReference type="Proteomes" id="UP000775213"/>
    </source>
</evidence>
<evidence type="ECO:0000313" key="2">
    <source>
        <dbReference type="EMBL" id="KAH0448637.1"/>
    </source>
</evidence>
<gene>
    <name evidence="2" type="ORF">IEQ34_022437</name>
</gene>
<dbReference type="AlphaFoldDB" id="A0AAV7FYZ1"/>
<proteinExistence type="predicted"/>
<keyword evidence="3" id="KW-1185">Reference proteome</keyword>
<reference evidence="2 3" key="1">
    <citation type="journal article" date="2021" name="Hortic Res">
        <title>Chromosome-scale assembly of the Dendrobium chrysotoxum genome enhances the understanding of orchid evolution.</title>
        <authorList>
            <person name="Zhang Y."/>
            <person name="Zhang G.Q."/>
            <person name="Zhang D."/>
            <person name="Liu X.D."/>
            <person name="Xu X.Y."/>
            <person name="Sun W.H."/>
            <person name="Yu X."/>
            <person name="Zhu X."/>
            <person name="Wang Z.W."/>
            <person name="Zhao X."/>
            <person name="Zhong W.Y."/>
            <person name="Chen H."/>
            <person name="Yin W.L."/>
            <person name="Huang T."/>
            <person name="Niu S.C."/>
            <person name="Liu Z.J."/>
        </authorList>
    </citation>
    <scope>NUCLEOTIDE SEQUENCE [LARGE SCALE GENOMIC DNA]</scope>
    <source>
        <strain evidence="2">Lindl</strain>
    </source>
</reference>
<sequence length="166" mass="18801">MLSILDIDNLLYEVCYLGDYKQKYDGKIKEMKIVKEQLAECRAELATMMDRIHIKLVDAQMMINQSELLSSKTIEDFKKSVAFKGIIQDHIQEACDHIYVIECIEEGFIHGNLKGVCLVQRKTGVEVDGLTPSHASNDPPSNSSEDDSESELKKVFTSEDEDVEIL</sequence>
<dbReference type="Proteomes" id="UP000775213">
    <property type="component" value="Unassembled WGS sequence"/>
</dbReference>
<dbReference type="EMBL" id="JAGFBR010000019">
    <property type="protein sequence ID" value="KAH0448637.1"/>
    <property type="molecule type" value="Genomic_DNA"/>
</dbReference>